<sequence>MKTKYLLIIILCILFTTQIKAQPTITSADIITGTFPNTAVSLTPGAYSPGSGGANITWDFSNIQGTAIGVTFVWGVCPGIAECSAFPTANRYIALIDPSTGTQFPDKNMFRLTDTQFEHLGARNETMNFTYAYTDTPIELIFPLTYGQSFTDTSSVTDNTITTTTNDVFTADGYGTIITPAGTFTNVLRVKKVSTVTSSGAGTTSVTEMINYIWYKNNRETIAVFSIVNLISPVSAPQSSNFQYATNANLATENIQVEKKPIMYPNPVKDGKLWINIPSNTKIKSIRIYDMTGKQIFAELQHQIIQIGGKHMINMQNYPEGNYIVNMETDKNTISHTIQIRKSN</sequence>
<dbReference type="NCBIfam" id="TIGR04183">
    <property type="entry name" value="Por_Secre_tail"/>
    <property type="match status" value="1"/>
</dbReference>
<accession>A0AAE4C515</accession>
<organism evidence="4 5">
    <name type="scientific">Chryseobacterium rhizosphaerae</name>
    <dbReference type="NCBI Taxonomy" id="395937"/>
    <lineage>
        <taxon>Bacteria</taxon>
        <taxon>Pseudomonadati</taxon>
        <taxon>Bacteroidota</taxon>
        <taxon>Flavobacteriia</taxon>
        <taxon>Flavobacteriales</taxon>
        <taxon>Weeksellaceae</taxon>
        <taxon>Chryseobacterium group</taxon>
        <taxon>Chryseobacterium</taxon>
    </lineage>
</organism>
<feature type="signal peptide" evidence="2">
    <location>
        <begin position="1"/>
        <end position="21"/>
    </location>
</feature>
<feature type="chain" id="PRO_5041944244" description="Secretion system C-terminal sorting domain-containing protein" evidence="2">
    <location>
        <begin position="22"/>
        <end position="344"/>
    </location>
</feature>
<dbReference type="InterPro" id="IPR026444">
    <property type="entry name" value="Secre_tail"/>
</dbReference>
<dbReference type="Proteomes" id="UP001184861">
    <property type="component" value="Unassembled WGS sequence"/>
</dbReference>
<feature type="domain" description="Secretion system C-terminal sorting" evidence="3">
    <location>
        <begin position="263"/>
        <end position="338"/>
    </location>
</feature>
<protein>
    <recommendedName>
        <fullName evidence="3">Secretion system C-terminal sorting domain-containing protein</fullName>
    </recommendedName>
</protein>
<evidence type="ECO:0000259" key="3">
    <source>
        <dbReference type="Pfam" id="PF18962"/>
    </source>
</evidence>
<evidence type="ECO:0000313" key="5">
    <source>
        <dbReference type="Proteomes" id="UP001184861"/>
    </source>
</evidence>
<gene>
    <name evidence="4" type="ORF">J2787_004161</name>
</gene>
<dbReference type="Pfam" id="PF18962">
    <property type="entry name" value="Por_Secre_tail"/>
    <property type="match status" value="1"/>
</dbReference>
<evidence type="ECO:0000256" key="1">
    <source>
        <dbReference type="ARBA" id="ARBA00022729"/>
    </source>
</evidence>
<proteinExistence type="predicted"/>
<dbReference type="RefSeq" id="WP_309947941.1">
    <property type="nucleotide sequence ID" value="NZ_JAVDQY010000006.1"/>
</dbReference>
<dbReference type="EMBL" id="JAVDQY010000006">
    <property type="protein sequence ID" value="MDR6528722.1"/>
    <property type="molecule type" value="Genomic_DNA"/>
</dbReference>
<evidence type="ECO:0000256" key="2">
    <source>
        <dbReference type="SAM" id="SignalP"/>
    </source>
</evidence>
<name>A0AAE4C515_9FLAO</name>
<evidence type="ECO:0000313" key="4">
    <source>
        <dbReference type="EMBL" id="MDR6528722.1"/>
    </source>
</evidence>
<keyword evidence="1 2" id="KW-0732">Signal</keyword>
<reference evidence="4" key="1">
    <citation type="submission" date="2023-07" db="EMBL/GenBank/DDBJ databases">
        <title>Sorghum-associated microbial communities from plants grown in Nebraska, USA.</title>
        <authorList>
            <person name="Schachtman D."/>
        </authorList>
    </citation>
    <scope>NUCLEOTIDE SEQUENCE</scope>
    <source>
        <strain evidence="4">DS2360</strain>
    </source>
</reference>
<dbReference type="AlphaFoldDB" id="A0AAE4C515"/>
<comment type="caution">
    <text evidence="4">The sequence shown here is derived from an EMBL/GenBank/DDBJ whole genome shotgun (WGS) entry which is preliminary data.</text>
</comment>